<dbReference type="VEuPathDB" id="CryptoDB:Cvel_21760"/>
<evidence type="ECO:0000313" key="4">
    <source>
        <dbReference type="EMBL" id="CEM28599.1"/>
    </source>
</evidence>
<name>A0A0G4GGN5_9ALVE</name>
<dbReference type="SUPFAM" id="SSF48403">
    <property type="entry name" value="Ankyrin repeat"/>
    <property type="match status" value="1"/>
</dbReference>
<dbReference type="PRINTS" id="PR01415">
    <property type="entry name" value="ANKYRIN"/>
</dbReference>
<dbReference type="Pfam" id="PF00023">
    <property type="entry name" value="Ank"/>
    <property type="match status" value="1"/>
</dbReference>
<gene>
    <name evidence="4" type="ORF">Cvel_21760</name>
</gene>
<proteinExistence type="predicted"/>
<dbReference type="PANTHER" id="PTHR24173">
    <property type="entry name" value="ANKYRIN REPEAT CONTAINING"/>
    <property type="match status" value="1"/>
</dbReference>
<dbReference type="InterPro" id="IPR002110">
    <property type="entry name" value="Ankyrin_rpt"/>
</dbReference>
<organism evidence="4">
    <name type="scientific">Chromera velia CCMP2878</name>
    <dbReference type="NCBI Taxonomy" id="1169474"/>
    <lineage>
        <taxon>Eukaryota</taxon>
        <taxon>Sar</taxon>
        <taxon>Alveolata</taxon>
        <taxon>Colpodellida</taxon>
        <taxon>Chromeraceae</taxon>
        <taxon>Chromera</taxon>
    </lineage>
</organism>
<evidence type="ECO:0000256" key="2">
    <source>
        <dbReference type="ARBA" id="ARBA00023043"/>
    </source>
</evidence>
<dbReference type="PhylomeDB" id="A0A0G4GGN5"/>
<dbReference type="Pfam" id="PF12796">
    <property type="entry name" value="Ank_2"/>
    <property type="match status" value="2"/>
</dbReference>
<keyword evidence="2 3" id="KW-0040">ANK repeat</keyword>
<dbReference type="PANTHER" id="PTHR24173:SF74">
    <property type="entry name" value="ANKYRIN REPEAT DOMAIN-CONTAINING PROTEIN 16"/>
    <property type="match status" value="1"/>
</dbReference>
<dbReference type="Gene3D" id="1.25.40.20">
    <property type="entry name" value="Ankyrin repeat-containing domain"/>
    <property type="match status" value="1"/>
</dbReference>
<accession>A0A0G4GGN5</accession>
<dbReference type="PROSITE" id="PS50088">
    <property type="entry name" value="ANK_REPEAT"/>
    <property type="match status" value="1"/>
</dbReference>
<protein>
    <submittedName>
        <fullName evidence="4">Uncharacterized protein</fullName>
    </submittedName>
</protein>
<dbReference type="PROSITE" id="PS50297">
    <property type="entry name" value="ANK_REP_REGION"/>
    <property type="match status" value="1"/>
</dbReference>
<dbReference type="SMART" id="SM00248">
    <property type="entry name" value="ANK"/>
    <property type="match status" value="5"/>
</dbReference>
<feature type="repeat" description="ANK" evidence="3">
    <location>
        <begin position="121"/>
        <end position="153"/>
    </location>
</feature>
<evidence type="ECO:0000256" key="1">
    <source>
        <dbReference type="ARBA" id="ARBA00022737"/>
    </source>
</evidence>
<sequence>MDLLPQTTPQTIFCQAAAEGNVDKMKEMASKDAKLVTGVDPDDRTAFHWAAGKNQVGAMEFLVQSGFKKVGRVDEEGWSALHSAASGGHLQSVAFILHHSKERQQKGEKGGVVDLDAQTSSGQTALHMAAGKGHMEVAKSLLEAGAEVDVKDRQQNTALARACAASRQDIAALLIKQGATTRTQERLTGDTPLHMAVNAQHNGICEMLCKRDPHLLNVKNAEGKTPINEAPEELKVLLREYEEKNEKGENIN</sequence>
<dbReference type="AlphaFoldDB" id="A0A0G4GGN5"/>
<evidence type="ECO:0000256" key="3">
    <source>
        <dbReference type="PROSITE-ProRule" id="PRU00023"/>
    </source>
</evidence>
<keyword evidence="1" id="KW-0677">Repeat</keyword>
<dbReference type="EMBL" id="CDMZ01001180">
    <property type="protein sequence ID" value="CEM28599.1"/>
    <property type="molecule type" value="Genomic_DNA"/>
</dbReference>
<reference evidence="4" key="1">
    <citation type="submission" date="2014-11" db="EMBL/GenBank/DDBJ databases">
        <authorList>
            <person name="Otto D Thomas"/>
            <person name="Naeem Raeece"/>
        </authorList>
    </citation>
    <scope>NUCLEOTIDE SEQUENCE</scope>
</reference>
<dbReference type="InterPro" id="IPR036770">
    <property type="entry name" value="Ankyrin_rpt-contain_sf"/>
</dbReference>